<comment type="caution">
    <text evidence="5">The sequence shown here is derived from an EMBL/GenBank/DDBJ whole genome shotgun (WGS) entry which is preliminary data.</text>
</comment>
<keyword evidence="6" id="KW-1185">Reference proteome</keyword>
<accession>A0A1E2UP03</accession>
<dbReference type="RefSeq" id="WP_069004218.1">
    <property type="nucleotide sequence ID" value="NZ_LVJX01000005.1"/>
</dbReference>
<name>A0A1E2UP03_9GAMM</name>
<reference evidence="5 6" key="1">
    <citation type="submission" date="2016-03" db="EMBL/GenBank/DDBJ databases">
        <title>Chemosynthetic sulphur-oxidizing symbionts of marine invertebrate animals are capable of nitrogen fixation.</title>
        <authorList>
            <person name="Petersen J.M."/>
            <person name="Kemper A."/>
            <person name="Gruber-Vodicka H."/>
            <person name="Cardini U."/>
            <person name="Geest Mvander."/>
            <person name="Kleiner M."/>
            <person name="Bulgheresi S."/>
            <person name="Fussmann M."/>
            <person name="Herbold C."/>
            <person name="Seah B.K.B."/>
            <person name="Antony C.Paul."/>
            <person name="Liu D."/>
            <person name="Belitz A."/>
            <person name="Weber M."/>
        </authorList>
    </citation>
    <scope>NUCLEOTIDE SEQUENCE [LARGE SCALE GENOMIC DNA]</scope>
    <source>
        <strain evidence="5">G_D</strain>
    </source>
</reference>
<dbReference type="HAMAP" id="MF_01632">
    <property type="entry name" value="UbiC"/>
    <property type="match status" value="1"/>
</dbReference>
<dbReference type="GO" id="GO:0008813">
    <property type="term" value="F:chorismate lyase activity"/>
    <property type="evidence" value="ECO:0007669"/>
    <property type="project" value="UniProtKB-UniRule"/>
</dbReference>
<keyword evidence="3 4" id="KW-0456">Lyase</keyword>
<dbReference type="OrthoDB" id="9789493at2"/>
<dbReference type="STRING" id="1818881.A3196_06785"/>
<feature type="binding site" evidence="4">
    <location>
        <position position="122"/>
    </location>
    <ligand>
        <name>substrate</name>
    </ligand>
</feature>
<dbReference type="AlphaFoldDB" id="A0A1E2UP03"/>
<protein>
    <recommendedName>
        <fullName evidence="4">Probable chorismate pyruvate-lyase</fullName>
        <shortName evidence="4">CL</shortName>
        <shortName evidence="4">CPL</shortName>
        <ecNumber evidence="4">4.1.3.40</ecNumber>
    </recommendedName>
</protein>
<evidence type="ECO:0000313" key="6">
    <source>
        <dbReference type="Proteomes" id="UP000094849"/>
    </source>
</evidence>
<dbReference type="EC" id="4.1.3.40" evidence="4"/>
<evidence type="ECO:0000313" key="5">
    <source>
        <dbReference type="EMBL" id="ODB96490.1"/>
    </source>
</evidence>
<comment type="similarity">
    <text evidence="4">Belongs to the UbiC family.</text>
</comment>
<keyword evidence="4 5" id="KW-0670">Pyruvate</keyword>
<organism evidence="5 6">
    <name type="scientific">Candidatus Thiodiazotropha endoloripes</name>
    <dbReference type="NCBI Taxonomy" id="1818881"/>
    <lineage>
        <taxon>Bacteria</taxon>
        <taxon>Pseudomonadati</taxon>
        <taxon>Pseudomonadota</taxon>
        <taxon>Gammaproteobacteria</taxon>
        <taxon>Chromatiales</taxon>
        <taxon>Sedimenticolaceae</taxon>
        <taxon>Candidatus Thiodiazotropha</taxon>
    </lineage>
</organism>
<feature type="binding site" evidence="4">
    <location>
        <position position="181"/>
    </location>
    <ligand>
        <name>substrate</name>
    </ligand>
</feature>
<keyword evidence="2 4" id="KW-0831">Ubiquinone biosynthesis</keyword>
<dbReference type="Proteomes" id="UP000094849">
    <property type="component" value="Unassembled WGS sequence"/>
</dbReference>
<sequence length="195" mass="22353">MSQRSSKRSLLEPHWSDWSQRRYSGVPPEAQEWLRDTGSLTRRVIQCCGSGRFRVSLQQQQWGRPLTSERQSLQMRQGLLALVRDVVLLCDDSPWVFARTLIPASTLKGPARRLMLLGEKPLGAVLFSDPKVIRGATMFARLSPGHALFDAACEHLQKRPELLWGRRTLFYMARRPILVNELFLPQLPMRMSGDQ</sequence>
<evidence type="ECO:0000256" key="1">
    <source>
        <dbReference type="ARBA" id="ARBA00022490"/>
    </source>
</evidence>
<dbReference type="SUPFAM" id="SSF64288">
    <property type="entry name" value="Chorismate lyase-like"/>
    <property type="match status" value="1"/>
</dbReference>
<dbReference type="InterPro" id="IPR007440">
    <property type="entry name" value="Chorismate--pyruvate_lyase"/>
</dbReference>
<dbReference type="Pfam" id="PF04345">
    <property type="entry name" value="Chor_lyase"/>
    <property type="match status" value="1"/>
</dbReference>
<dbReference type="InterPro" id="IPR028978">
    <property type="entry name" value="Chorismate_lyase_/UTRA_dom_sf"/>
</dbReference>
<dbReference type="PANTHER" id="PTHR38683">
    <property type="entry name" value="CHORISMATE PYRUVATE-LYASE"/>
    <property type="match status" value="1"/>
</dbReference>
<evidence type="ECO:0000256" key="2">
    <source>
        <dbReference type="ARBA" id="ARBA00022688"/>
    </source>
</evidence>
<proteinExistence type="inferred from homology"/>
<dbReference type="UniPathway" id="UPA00232"/>
<comment type="catalytic activity">
    <reaction evidence="4">
        <text>chorismate = 4-hydroxybenzoate + pyruvate</text>
        <dbReference type="Rhea" id="RHEA:16505"/>
        <dbReference type="ChEBI" id="CHEBI:15361"/>
        <dbReference type="ChEBI" id="CHEBI:17879"/>
        <dbReference type="ChEBI" id="CHEBI:29748"/>
        <dbReference type="EC" id="4.1.3.40"/>
    </reaction>
</comment>
<dbReference type="EMBL" id="LVJZ01000003">
    <property type="protein sequence ID" value="ODB96490.1"/>
    <property type="molecule type" value="Genomic_DNA"/>
</dbReference>
<dbReference type="GO" id="GO:0005829">
    <property type="term" value="C:cytosol"/>
    <property type="evidence" value="ECO:0007669"/>
    <property type="project" value="TreeGrafter"/>
</dbReference>
<evidence type="ECO:0000256" key="4">
    <source>
        <dbReference type="HAMAP-Rule" id="MF_01632"/>
    </source>
</evidence>
<dbReference type="GO" id="GO:0042866">
    <property type="term" value="P:pyruvate biosynthetic process"/>
    <property type="evidence" value="ECO:0007669"/>
    <property type="project" value="UniProtKB-UniRule"/>
</dbReference>
<comment type="subcellular location">
    <subcellularLocation>
        <location evidence="4">Cytoplasm</location>
    </subcellularLocation>
</comment>
<dbReference type="Gene3D" id="3.40.1410.10">
    <property type="entry name" value="Chorismate lyase-like"/>
    <property type="match status" value="1"/>
</dbReference>
<gene>
    <name evidence="4" type="primary">ubiC</name>
    <name evidence="5" type="ORF">A3196_06785</name>
</gene>
<comment type="function">
    <text evidence="4">Removes the pyruvyl group from chorismate, with concomitant aromatization of the ring, to provide 4-hydroxybenzoate (4HB) for the ubiquinone pathway.</text>
</comment>
<dbReference type="GO" id="GO:0006744">
    <property type="term" value="P:ubiquinone biosynthetic process"/>
    <property type="evidence" value="ECO:0007669"/>
    <property type="project" value="UniProtKB-UniRule"/>
</dbReference>
<feature type="binding site" evidence="4">
    <location>
        <position position="84"/>
    </location>
    <ligand>
        <name>substrate</name>
    </ligand>
</feature>
<comment type="caution">
    <text evidence="4">Lacks conserved residue(s) required for the propagation of feature annotation.</text>
</comment>
<keyword evidence="1 4" id="KW-0963">Cytoplasm</keyword>
<dbReference type="PANTHER" id="PTHR38683:SF1">
    <property type="entry name" value="CHORISMATE PYRUVATE-LYASE"/>
    <property type="match status" value="1"/>
</dbReference>
<evidence type="ECO:0000256" key="3">
    <source>
        <dbReference type="ARBA" id="ARBA00023239"/>
    </source>
</evidence>
<comment type="pathway">
    <text evidence="4">Cofactor biosynthesis; ubiquinone biosynthesis.</text>
</comment>